<keyword evidence="1" id="KW-1133">Transmembrane helix</keyword>
<keyword evidence="1" id="KW-0812">Transmembrane</keyword>
<evidence type="ECO:0000313" key="2">
    <source>
        <dbReference type="EMBL" id="RDH86376.1"/>
    </source>
</evidence>
<feature type="transmembrane region" description="Helical" evidence="1">
    <location>
        <begin position="12"/>
        <end position="31"/>
    </location>
</feature>
<keyword evidence="1" id="KW-0472">Membrane</keyword>
<gene>
    <name evidence="2" type="ORF">DIZ78_09405</name>
</gene>
<evidence type="ECO:0000313" key="3">
    <source>
        <dbReference type="Proteomes" id="UP000254771"/>
    </source>
</evidence>
<organism evidence="2 3">
    <name type="scientific">endosymbiont of Escarpia spicata</name>
    <dbReference type="NCBI Taxonomy" id="2200908"/>
    <lineage>
        <taxon>Bacteria</taxon>
        <taxon>Pseudomonadati</taxon>
        <taxon>Pseudomonadota</taxon>
        <taxon>Gammaproteobacteria</taxon>
        <taxon>sulfur-oxidizing symbionts</taxon>
    </lineage>
</organism>
<accession>A0A370DQE8</accession>
<name>A0A370DQE8_9GAMM</name>
<sequence length="171" mass="18304">MGEFGKEGPVEWFITRLAIAALVIVILSLGWQSYATAAPQPAGEMAFVYDAVGHDEVTADCTDGTTLYTVKVAPLLQRATTGAAYAVPIGSILMNGPGIYDCEVSIWAYGAQSPKAKAPPQVVAADMTVDVLTQPPLPTQPERVELWRVKVYSDGSFEIIPRPTSIQQPVP</sequence>
<proteinExistence type="predicted"/>
<evidence type="ECO:0000256" key="1">
    <source>
        <dbReference type="SAM" id="Phobius"/>
    </source>
</evidence>
<protein>
    <submittedName>
        <fullName evidence="2">Uncharacterized protein</fullName>
    </submittedName>
</protein>
<comment type="caution">
    <text evidence="2">The sequence shown here is derived from an EMBL/GenBank/DDBJ whole genome shotgun (WGS) entry which is preliminary data.</text>
</comment>
<dbReference type="AlphaFoldDB" id="A0A370DQE8"/>
<keyword evidence="3" id="KW-1185">Reference proteome</keyword>
<dbReference type="EMBL" id="QFXE01000010">
    <property type="protein sequence ID" value="RDH86376.1"/>
    <property type="molecule type" value="Genomic_DNA"/>
</dbReference>
<dbReference type="Proteomes" id="UP000254771">
    <property type="component" value="Unassembled WGS sequence"/>
</dbReference>
<reference evidence="2 3" key="1">
    <citation type="journal article" date="2018" name="ISME J.">
        <title>Endosymbiont genomes yield clues of tubeworm success.</title>
        <authorList>
            <person name="Li Y."/>
            <person name="Liles M.R."/>
            <person name="Halanych K.M."/>
        </authorList>
    </citation>
    <scope>NUCLEOTIDE SEQUENCE [LARGE SCALE GENOMIC DNA]</scope>
    <source>
        <strain evidence="2">A1462</strain>
    </source>
</reference>